<comment type="subcellular location">
    <subcellularLocation>
        <location evidence="4">Secreted</location>
    </subcellularLocation>
</comment>
<dbReference type="AlphaFoldDB" id="A0A1A6GSW4"/>
<keyword evidence="4" id="KW-0964">Secreted</keyword>
<accession>A0A1A6GSW4</accession>
<keyword evidence="4" id="KW-0145">Chemotaxis</keyword>
<dbReference type="SUPFAM" id="SSF54117">
    <property type="entry name" value="Interleukin 8-like chemokines"/>
    <property type="match status" value="1"/>
</dbReference>
<evidence type="ECO:0000256" key="1">
    <source>
        <dbReference type="ARBA" id="ARBA00010665"/>
    </source>
</evidence>
<keyword evidence="2 4" id="KW-0202">Cytokine</keyword>
<dbReference type="InterPro" id="IPR018048">
    <property type="entry name" value="Chemokine_CXC_CS"/>
</dbReference>
<dbReference type="PRINTS" id="PR00437">
    <property type="entry name" value="SMALLCYTKCXC"/>
</dbReference>
<dbReference type="OrthoDB" id="8872899at2759"/>
<gene>
    <name evidence="6" type="ORF">A6R68_02447</name>
</gene>
<sequence length="63" mass="7144">MFKRGRCLCIDPRAKAVRMADIERVSIIDPSNGCDKVEVIITLKARKGQMCLDPKSKQARLIR</sequence>
<dbReference type="GO" id="GO:0008009">
    <property type="term" value="F:chemokine activity"/>
    <property type="evidence" value="ECO:0007669"/>
    <property type="project" value="InterPro"/>
</dbReference>
<dbReference type="InterPro" id="IPR001089">
    <property type="entry name" value="Chemokine_CXC"/>
</dbReference>
<dbReference type="InterPro" id="IPR001811">
    <property type="entry name" value="Chemokine_IL8-like_dom"/>
</dbReference>
<proteinExistence type="inferred from homology"/>
<evidence type="ECO:0000313" key="7">
    <source>
        <dbReference type="Proteomes" id="UP000092124"/>
    </source>
</evidence>
<dbReference type="InterPro" id="IPR036048">
    <property type="entry name" value="Interleukin_8-like_sf"/>
</dbReference>
<keyword evidence="3" id="KW-1015">Disulfide bond</keyword>
<reference evidence="6 7" key="1">
    <citation type="submission" date="2016-06" db="EMBL/GenBank/DDBJ databases">
        <title>The Draft Genome Sequence and Annotation of the Desert Woodrat Neotoma lepida.</title>
        <authorList>
            <person name="Campbell M."/>
            <person name="Oakeson K.F."/>
            <person name="Yandell M."/>
            <person name="Halpert J.R."/>
            <person name="Dearing D."/>
        </authorList>
    </citation>
    <scope>NUCLEOTIDE SEQUENCE [LARGE SCALE GENOMIC DNA]</scope>
    <source>
        <strain evidence="6">417</strain>
        <tissue evidence="6">Liver</tissue>
    </source>
</reference>
<keyword evidence="7" id="KW-1185">Reference proteome</keyword>
<evidence type="ECO:0000256" key="4">
    <source>
        <dbReference type="RuleBase" id="RU361149"/>
    </source>
</evidence>
<dbReference type="CDD" id="cd00273">
    <property type="entry name" value="Chemokine_CXC"/>
    <property type="match status" value="1"/>
</dbReference>
<evidence type="ECO:0000256" key="2">
    <source>
        <dbReference type="ARBA" id="ARBA00022514"/>
    </source>
</evidence>
<feature type="domain" description="Chemokine interleukin-8-like" evidence="5">
    <location>
        <begin position="4"/>
        <end position="61"/>
    </location>
</feature>
<dbReference type="SMART" id="SM00199">
    <property type="entry name" value="SCY"/>
    <property type="match status" value="1"/>
</dbReference>
<comment type="caution">
    <text evidence="6">The sequence shown here is derived from an EMBL/GenBank/DDBJ whole genome shotgun (WGS) entry which is preliminary data.</text>
</comment>
<evidence type="ECO:0000313" key="6">
    <source>
        <dbReference type="EMBL" id="OBS69014.1"/>
    </source>
</evidence>
<dbReference type="GO" id="GO:0006955">
    <property type="term" value="P:immune response"/>
    <property type="evidence" value="ECO:0007669"/>
    <property type="project" value="InterPro"/>
</dbReference>
<feature type="non-terminal residue" evidence="6">
    <location>
        <position position="63"/>
    </location>
</feature>
<evidence type="ECO:0000259" key="5">
    <source>
        <dbReference type="SMART" id="SM00199"/>
    </source>
</evidence>
<dbReference type="Pfam" id="PF00048">
    <property type="entry name" value="IL8"/>
    <property type="match status" value="1"/>
</dbReference>
<evidence type="ECO:0000256" key="3">
    <source>
        <dbReference type="ARBA" id="ARBA00023157"/>
    </source>
</evidence>
<protein>
    <recommendedName>
        <fullName evidence="4">C-X-C motif chemokine</fullName>
    </recommendedName>
</protein>
<dbReference type="EMBL" id="LZPO01075851">
    <property type="protein sequence ID" value="OBS69014.1"/>
    <property type="molecule type" value="Genomic_DNA"/>
</dbReference>
<dbReference type="GO" id="GO:0005615">
    <property type="term" value="C:extracellular space"/>
    <property type="evidence" value="ECO:0007669"/>
    <property type="project" value="UniProtKB-UniRule"/>
</dbReference>
<dbReference type="Gene3D" id="2.40.50.40">
    <property type="match status" value="1"/>
</dbReference>
<dbReference type="GO" id="GO:0006952">
    <property type="term" value="P:defense response"/>
    <property type="evidence" value="ECO:0007669"/>
    <property type="project" value="InterPro"/>
</dbReference>
<comment type="similarity">
    <text evidence="1 4">Belongs to the intercrine alpha (chemokine CxC) family.</text>
</comment>
<dbReference type="InterPro" id="IPR033899">
    <property type="entry name" value="CXC_Chemokine_domain"/>
</dbReference>
<name>A0A1A6GSW4_NEOLE</name>
<organism evidence="6 7">
    <name type="scientific">Neotoma lepida</name>
    <name type="common">Desert woodrat</name>
    <dbReference type="NCBI Taxonomy" id="56216"/>
    <lineage>
        <taxon>Eukaryota</taxon>
        <taxon>Metazoa</taxon>
        <taxon>Chordata</taxon>
        <taxon>Craniata</taxon>
        <taxon>Vertebrata</taxon>
        <taxon>Euteleostomi</taxon>
        <taxon>Mammalia</taxon>
        <taxon>Eutheria</taxon>
        <taxon>Euarchontoglires</taxon>
        <taxon>Glires</taxon>
        <taxon>Rodentia</taxon>
        <taxon>Myomorpha</taxon>
        <taxon>Muroidea</taxon>
        <taxon>Cricetidae</taxon>
        <taxon>Neotominae</taxon>
        <taxon>Neotoma</taxon>
    </lineage>
</organism>
<dbReference type="Proteomes" id="UP000092124">
    <property type="component" value="Unassembled WGS sequence"/>
</dbReference>
<dbReference type="STRING" id="56216.A0A1A6GSW4"/>
<dbReference type="PROSITE" id="PS00471">
    <property type="entry name" value="SMALL_CYTOKINES_CXC"/>
    <property type="match status" value="1"/>
</dbReference>